<evidence type="ECO:0000313" key="11">
    <source>
        <dbReference type="EMBL" id="WNL25123.1"/>
    </source>
</evidence>
<dbReference type="EMBL" id="CP134849">
    <property type="protein sequence ID" value="WNL19834.1"/>
    <property type="molecule type" value="Genomic_DNA"/>
</dbReference>
<feature type="transmembrane region" description="Helical" evidence="5">
    <location>
        <begin position="347"/>
        <end position="370"/>
    </location>
</feature>
<evidence type="ECO:0000256" key="5">
    <source>
        <dbReference type="SAM" id="Phobius"/>
    </source>
</evidence>
<dbReference type="PANTHER" id="PTHR37422">
    <property type="entry name" value="TEICHURONIC ACID BIOSYNTHESIS PROTEIN TUAE"/>
    <property type="match status" value="1"/>
</dbReference>
<comment type="subcellular location">
    <subcellularLocation>
        <location evidence="1">Membrane</location>
        <topology evidence="1">Multi-pass membrane protein</topology>
    </subcellularLocation>
</comment>
<keyword evidence="4 5" id="KW-0472">Membrane</keyword>
<feature type="transmembrane region" description="Helical" evidence="5">
    <location>
        <begin position="99"/>
        <end position="117"/>
    </location>
</feature>
<feature type="transmembrane region" description="Helical" evidence="5">
    <location>
        <begin position="73"/>
        <end position="93"/>
    </location>
</feature>
<feature type="transmembrane region" description="Helical" evidence="5">
    <location>
        <begin position="47"/>
        <end position="66"/>
    </location>
</feature>
<evidence type="ECO:0000313" key="10">
    <source>
        <dbReference type="EMBL" id="WNL23981.1"/>
    </source>
</evidence>
<dbReference type="EMBL" id="CP134850">
    <property type="protein sequence ID" value="WNL21975.1"/>
    <property type="molecule type" value="Genomic_DNA"/>
</dbReference>
<sequence length="430" mass="50761">MILSENIKNEILLNYYKIQSISKFILIIMIVLLSFSLPFGWLAGRDIINNMFYVWLITLNFKYIYFYLKNNKVVLLLFLLFLSITFSSFIVPSDNYENYRMFIKYFFLPILIIITSIKRHHIKYLINGFLIGMFINEFISYGMYFGYIKDSFFGYALTGSKLNPVPFLSTHIQYTIYLSFAIVLSFFTFFNSKNIFIKIVIAIFTITMVINIFLTIGRTGQFTFLMTSIFLAIMYFRNNWKYILYSLVGLGIVFILAFNFSSNTNARMKHGYSDIEKVIKEKDFNTSWGIRLSSYIIIPDIIKDERFNIFYGMGYCKVNDNIMDIQLNKFGKDSGFKDTFGYLHNTYISMLAGTGFVGFVIFIIFWFYLFFVRIEDYYLSFIRYANMFVITFQGISNELFWQHEIMLLSAVFISITTYVTTKNNKEELNA</sequence>
<keyword evidence="2 5" id="KW-0812">Transmembrane</keyword>
<evidence type="ECO:0000313" key="9">
    <source>
        <dbReference type="EMBL" id="WNL21975.1"/>
    </source>
</evidence>
<name>A0AA96I6Z9_9BACT</name>
<evidence type="ECO:0000256" key="4">
    <source>
        <dbReference type="ARBA" id="ARBA00023136"/>
    </source>
</evidence>
<feature type="transmembrane region" description="Helical" evidence="5">
    <location>
        <begin position="377"/>
        <end position="395"/>
    </location>
</feature>
<feature type="transmembrane region" description="Helical" evidence="5">
    <location>
        <begin position="167"/>
        <end position="188"/>
    </location>
</feature>
<feature type="transmembrane region" description="Helical" evidence="5">
    <location>
        <begin position="220"/>
        <end position="236"/>
    </location>
</feature>
<dbReference type="Pfam" id="PF04932">
    <property type="entry name" value="Wzy_C"/>
    <property type="match status" value="1"/>
</dbReference>
<gene>
    <name evidence="7" type="ORF">RJG52_02630</name>
    <name evidence="8" type="ORF">RJG53_03630</name>
    <name evidence="10" type="ORF">RJG55_02640</name>
    <name evidence="9" type="ORF">RJG56_03480</name>
    <name evidence="11" type="ORF">RJG57_08690</name>
</gene>
<reference evidence="8" key="1">
    <citation type="submission" date="2023-09" db="EMBL/GenBank/DDBJ databases">
        <title>Arcobacter tbilisiensis sp. nov. isolated from chicken meat in Tbilisi, Georgia.</title>
        <authorList>
            <person name="Matthias R."/>
            <person name="Zautner A.E."/>
        </authorList>
    </citation>
    <scope>NUCLEOTIDE SEQUENCE</scope>
    <source>
        <strain evidence="11">LEO 70</strain>
        <strain evidence="10">LEO 74</strain>
        <strain evidence="9">LEO 79</strain>
        <strain evidence="8">LEO 99</strain>
    </source>
</reference>
<dbReference type="PANTHER" id="PTHR37422:SF17">
    <property type="entry name" value="O-ANTIGEN LIGASE"/>
    <property type="match status" value="1"/>
</dbReference>
<feature type="transmembrane region" description="Helical" evidence="5">
    <location>
        <begin position="195"/>
        <end position="214"/>
    </location>
</feature>
<keyword evidence="3 5" id="KW-1133">Transmembrane helix</keyword>
<evidence type="ECO:0000313" key="7">
    <source>
        <dbReference type="EMBL" id="WNL12965.1"/>
    </source>
</evidence>
<protein>
    <submittedName>
        <fullName evidence="8">O-antigen ligase family protein</fullName>
    </submittedName>
</protein>
<evidence type="ECO:0000259" key="6">
    <source>
        <dbReference type="Pfam" id="PF04932"/>
    </source>
</evidence>
<dbReference type="InterPro" id="IPR051533">
    <property type="entry name" value="WaaL-like"/>
</dbReference>
<dbReference type="AlphaFoldDB" id="A0AA96I6Z9"/>
<keyword evidence="8" id="KW-0436">Ligase</keyword>
<feature type="transmembrane region" description="Helical" evidence="5">
    <location>
        <begin position="401"/>
        <end position="420"/>
    </location>
</feature>
<feature type="transmembrane region" description="Helical" evidence="5">
    <location>
        <begin position="243"/>
        <end position="261"/>
    </location>
</feature>
<dbReference type="EMBL" id="CP134844">
    <property type="protein sequence ID" value="WNL12965.1"/>
    <property type="molecule type" value="Genomic_DNA"/>
</dbReference>
<evidence type="ECO:0000256" key="3">
    <source>
        <dbReference type="ARBA" id="ARBA00022989"/>
    </source>
</evidence>
<feature type="transmembrane region" description="Helical" evidence="5">
    <location>
        <begin position="124"/>
        <end position="147"/>
    </location>
</feature>
<dbReference type="GO" id="GO:0016020">
    <property type="term" value="C:membrane"/>
    <property type="evidence" value="ECO:0007669"/>
    <property type="project" value="UniProtKB-SubCell"/>
</dbReference>
<evidence type="ECO:0000256" key="2">
    <source>
        <dbReference type="ARBA" id="ARBA00022692"/>
    </source>
</evidence>
<evidence type="ECO:0000256" key="1">
    <source>
        <dbReference type="ARBA" id="ARBA00004141"/>
    </source>
</evidence>
<reference evidence="7" key="2">
    <citation type="submission" date="2023-09" db="EMBL/GenBank/DDBJ databases">
        <title>Characterization of Arcobacter Isolates from Retail Chicken Sold in Supermarkets in Tbilisi, Georgia.</title>
        <authorList>
            <person name="Matthias R."/>
            <person name="Zautner A.E."/>
        </authorList>
    </citation>
    <scope>NUCLEOTIDE SEQUENCE</scope>
    <source>
        <strain evidence="7">LEO 109</strain>
    </source>
</reference>
<dbReference type="InterPro" id="IPR007016">
    <property type="entry name" value="O-antigen_ligase-rel_domated"/>
</dbReference>
<evidence type="ECO:0000313" key="8">
    <source>
        <dbReference type="EMBL" id="WNL19834.1"/>
    </source>
</evidence>
<feature type="domain" description="O-antigen ligase-related" evidence="6">
    <location>
        <begin position="204"/>
        <end position="363"/>
    </location>
</feature>
<dbReference type="GO" id="GO:0016874">
    <property type="term" value="F:ligase activity"/>
    <property type="evidence" value="ECO:0007669"/>
    <property type="project" value="UniProtKB-KW"/>
</dbReference>
<organism evidence="8">
    <name type="scientific">Arcobacter sp. AZ-2023</name>
    <dbReference type="NCBI Taxonomy" id="3074453"/>
    <lineage>
        <taxon>Bacteria</taxon>
        <taxon>Pseudomonadati</taxon>
        <taxon>Campylobacterota</taxon>
        <taxon>Epsilonproteobacteria</taxon>
        <taxon>Campylobacterales</taxon>
        <taxon>Arcobacteraceae</taxon>
        <taxon>Arcobacter</taxon>
    </lineage>
</organism>
<dbReference type="EMBL" id="CP134851">
    <property type="protein sequence ID" value="WNL23981.1"/>
    <property type="molecule type" value="Genomic_DNA"/>
</dbReference>
<proteinExistence type="predicted"/>
<accession>A0AA96I6Z9</accession>
<feature type="transmembrane region" description="Helical" evidence="5">
    <location>
        <begin position="21"/>
        <end position="41"/>
    </location>
</feature>
<dbReference type="EMBL" id="CP134852">
    <property type="protein sequence ID" value="WNL25123.1"/>
    <property type="molecule type" value="Genomic_DNA"/>
</dbReference>